<evidence type="ECO:0000313" key="6">
    <source>
        <dbReference type="Proteomes" id="UP001565471"/>
    </source>
</evidence>
<dbReference type="STRING" id="29448.QU41_16440"/>
<dbReference type="OrthoDB" id="8241354at2"/>
<evidence type="ECO:0000313" key="5">
    <source>
        <dbReference type="Proteomes" id="UP000673383"/>
    </source>
</evidence>
<dbReference type="Proteomes" id="UP000673383">
    <property type="component" value="Unassembled WGS sequence"/>
</dbReference>
<evidence type="ECO:0000256" key="2">
    <source>
        <dbReference type="SAM" id="SignalP"/>
    </source>
</evidence>
<feature type="region of interest" description="Disordered" evidence="1">
    <location>
        <begin position="18"/>
        <end position="76"/>
    </location>
</feature>
<sequence length="88" mass="9276">MRKTVLLMALMMVAAGAPQLGTSPAWAQQQGGSSSMQKGGTVPEAPIGHRQPRRGDVGSEKNISDPNSQANKEDAALDRKIKSICRGC</sequence>
<organism evidence="3 5">
    <name type="scientific">Bradyrhizobium elkanii</name>
    <dbReference type="NCBI Taxonomy" id="29448"/>
    <lineage>
        <taxon>Bacteria</taxon>
        <taxon>Pseudomonadati</taxon>
        <taxon>Pseudomonadota</taxon>
        <taxon>Alphaproteobacteria</taxon>
        <taxon>Hyphomicrobiales</taxon>
        <taxon>Nitrobacteraceae</taxon>
        <taxon>Bradyrhizobium</taxon>
    </lineage>
</organism>
<gene>
    <name evidence="4" type="ORF">ABIF29_003467</name>
    <name evidence="3" type="ORF">JOH49_007576</name>
</gene>
<feature type="compositionally biased region" description="Low complexity" evidence="1">
    <location>
        <begin position="28"/>
        <end position="40"/>
    </location>
</feature>
<feature type="signal peptide" evidence="2">
    <location>
        <begin position="1"/>
        <end position="27"/>
    </location>
</feature>
<proteinExistence type="predicted"/>
<name>A0A1E3EKR0_BRAEL</name>
<dbReference type="AlphaFoldDB" id="A0A1E3EKR0"/>
<comment type="caution">
    <text evidence="3">The sequence shown here is derived from an EMBL/GenBank/DDBJ whole genome shotgun (WGS) entry which is preliminary data.</text>
</comment>
<feature type="compositionally biased region" description="Basic and acidic residues" evidence="1">
    <location>
        <begin position="53"/>
        <end position="63"/>
    </location>
</feature>
<evidence type="ECO:0000256" key="1">
    <source>
        <dbReference type="SAM" id="MobiDB-lite"/>
    </source>
</evidence>
<feature type="chain" id="PRO_5010087046" evidence="2">
    <location>
        <begin position="28"/>
        <end position="88"/>
    </location>
</feature>
<reference evidence="4 6" key="2">
    <citation type="submission" date="2024-07" db="EMBL/GenBank/DDBJ databases">
        <title>Genomic Encyclopedia of Type Strains, Phase V (KMG-V): Genome sequencing to study the core and pangenomes of soil and plant-associated prokaryotes.</title>
        <authorList>
            <person name="Whitman W."/>
        </authorList>
    </citation>
    <scope>NUCLEOTIDE SEQUENCE [LARGE SCALE GENOMIC DNA]</scope>
    <source>
        <strain evidence="4 6">USDA 415</strain>
    </source>
</reference>
<evidence type="ECO:0000313" key="3">
    <source>
        <dbReference type="EMBL" id="MBP1297823.1"/>
    </source>
</evidence>
<protein>
    <submittedName>
        <fullName evidence="3">Uncharacterized protein</fullName>
    </submittedName>
</protein>
<dbReference type="RefSeq" id="WP_028332174.1">
    <property type="nucleotide sequence ID" value="NZ_CP126026.1"/>
</dbReference>
<dbReference type="eggNOG" id="ENOG502ZZIG">
    <property type="taxonomic scope" value="Bacteria"/>
</dbReference>
<accession>A0A1E3EKR0</accession>
<dbReference type="EMBL" id="JBGBZA010000002">
    <property type="protein sequence ID" value="MEY9316668.1"/>
    <property type="molecule type" value="Genomic_DNA"/>
</dbReference>
<evidence type="ECO:0000313" key="4">
    <source>
        <dbReference type="EMBL" id="MEY9316668.1"/>
    </source>
</evidence>
<dbReference type="EMBL" id="JAFICZ010000001">
    <property type="protein sequence ID" value="MBP1297823.1"/>
    <property type="molecule type" value="Genomic_DNA"/>
</dbReference>
<keyword evidence="6" id="KW-1185">Reference proteome</keyword>
<dbReference type="Proteomes" id="UP001565471">
    <property type="component" value="Unassembled WGS sequence"/>
</dbReference>
<keyword evidence="2" id="KW-0732">Signal</keyword>
<reference evidence="3" key="1">
    <citation type="submission" date="2021-02" db="EMBL/GenBank/DDBJ databases">
        <title>Genomic Encyclopedia of Type Strains, Phase IV (KMG-V): Genome sequencing to study the core and pangenomes of soil and plant-associated prokaryotes.</title>
        <authorList>
            <person name="Whitman W."/>
        </authorList>
    </citation>
    <scope>NUCLEOTIDE SEQUENCE</scope>
    <source>
        <strain evidence="3">USDA 406</strain>
    </source>
</reference>